<dbReference type="Proteomes" id="UP000194127">
    <property type="component" value="Unassembled WGS sequence"/>
</dbReference>
<feature type="transmembrane region" description="Helical" evidence="6">
    <location>
        <begin position="478"/>
        <end position="499"/>
    </location>
</feature>
<dbReference type="EMBL" id="KZ110600">
    <property type="protein sequence ID" value="OSX60647.1"/>
    <property type="molecule type" value="Genomic_DNA"/>
</dbReference>
<evidence type="ECO:0000313" key="7">
    <source>
        <dbReference type="EMBL" id="OSX60647.1"/>
    </source>
</evidence>
<feature type="transmembrane region" description="Helical" evidence="6">
    <location>
        <begin position="506"/>
        <end position="530"/>
    </location>
</feature>
<feature type="transmembrane region" description="Helical" evidence="6">
    <location>
        <begin position="7"/>
        <end position="25"/>
    </location>
</feature>
<evidence type="ECO:0000256" key="5">
    <source>
        <dbReference type="ARBA" id="ARBA00023136"/>
    </source>
</evidence>
<dbReference type="PANTHER" id="PTHR16932">
    <property type="entry name" value="INTERFERON ALPHA-INDUCIBLE PROTEIN 27"/>
    <property type="match status" value="1"/>
</dbReference>
<dbReference type="Gene3D" id="6.10.110.10">
    <property type="match status" value="1"/>
</dbReference>
<comment type="similarity">
    <text evidence="2">Belongs to the IFI6/IFI27 family.</text>
</comment>
<dbReference type="PANTHER" id="PTHR16932:SF18">
    <property type="entry name" value="INTERFERON, ALPHA-INDUCIBLE PROTEIN 27-LIKE 2"/>
    <property type="match status" value="1"/>
</dbReference>
<dbReference type="AlphaFoldDB" id="A0A1X6MWA6"/>
<dbReference type="GO" id="GO:0016020">
    <property type="term" value="C:membrane"/>
    <property type="evidence" value="ECO:0007669"/>
    <property type="project" value="UniProtKB-SubCell"/>
</dbReference>
<feature type="transmembrane region" description="Helical" evidence="6">
    <location>
        <begin position="446"/>
        <end position="466"/>
    </location>
</feature>
<evidence type="ECO:0000256" key="4">
    <source>
        <dbReference type="ARBA" id="ARBA00022989"/>
    </source>
</evidence>
<feature type="transmembrane region" description="Helical" evidence="6">
    <location>
        <begin position="182"/>
        <end position="206"/>
    </location>
</feature>
<feature type="transmembrane region" description="Helical" evidence="6">
    <location>
        <begin position="212"/>
        <end position="231"/>
    </location>
</feature>
<name>A0A1X6MWA6_9APHY</name>
<evidence type="ECO:0000256" key="2">
    <source>
        <dbReference type="ARBA" id="ARBA00007262"/>
    </source>
</evidence>
<dbReference type="RefSeq" id="XP_024337441.1">
    <property type="nucleotide sequence ID" value="XM_024486078.1"/>
</dbReference>
<protein>
    <submittedName>
        <fullName evidence="7">Uncharacterized protein</fullName>
    </submittedName>
</protein>
<dbReference type="OrthoDB" id="2801923at2759"/>
<keyword evidence="5 6" id="KW-0472">Membrane</keyword>
<sequence length="548" mass="59821">MTLRRRWILLCVLLGGAVMPIIVSVAALRGIYLPVIGLPALLVAGFGILGPLAKTPSKSRWKSAQGISKLDSVQSVRVRFWQHLSVPKMLPSVSYLLAHPAALRSVTTPASPFGLHQSLHLAFHTVFASPRAEGEYLYVLSALCSRTMKRLEKIDRRSRKEKKERKETHLLTFLQRVFPHHYAGSLAAAWQAVIGNAVAGFFFAAWQYINSGGVGIVISALWYIVSMLAAVRCHAMQDTLRGVAVGPAGGSLAPGGLLLGASDRASSEASAGVEAETDSYRMRAGFTRVVSDVLVTGCEDIYVHQYAAHFCRIRQSWMNRIKPGRSDVPGEGLVVKTRHSGAHSVPGRTLRELNVDVALLSLVDTAMNPPLLRILVYALLGGIVFVIIVPVIIILVLLVLSLIGFGKLGPVAGSFAARWQSGLGNVVAGSRFAILQSIRMTRVRPVRWCIIFGVVGVAIGALIGWLKTESQSIEMTAVISALWYIVIKLWYIVISLWYIVSIIRHIVWYIVSAIWHIVTGVIGVVISAFIDWLMGTWSLPVLTLQMST</sequence>
<dbReference type="InterPro" id="IPR038213">
    <property type="entry name" value="IFI6/IFI27-like_sf"/>
</dbReference>
<keyword evidence="8" id="KW-1185">Reference proteome</keyword>
<evidence type="ECO:0000256" key="1">
    <source>
        <dbReference type="ARBA" id="ARBA00004141"/>
    </source>
</evidence>
<reference evidence="7 8" key="1">
    <citation type="submission" date="2017-04" db="EMBL/GenBank/DDBJ databases">
        <title>Genome Sequence of the Model Brown-Rot Fungus Postia placenta SB12.</title>
        <authorList>
            <consortium name="DOE Joint Genome Institute"/>
            <person name="Gaskell J."/>
            <person name="Kersten P."/>
            <person name="Larrondo L.F."/>
            <person name="Canessa P."/>
            <person name="Martinez D."/>
            <person name="Hibbett D."/>
            <person name="Schmoll M."/>
            <person name="Kubicek C.P."/>
            <person name="Martinez A.T."/>
            <person name="Yadav J."/>
            <person name="Master E."/>
            <person name="Magnuson J.K."/>
            <person name="James T."/>
            <person name="Yaver D."/>
            <person name="Berka R."/>
            <person name="Labutti K."/>
            <person name="Lipzen A."/>
            <person name="Aerts A."/>
            <person name="Barry K."/>
            <person name="Henrissat B."/>
            <person name="Blanchette R."/>
            <person name="Grigoriev I."/>
            <person name="Cullen D."/>
        </authorList>
    </citation>
    <scope>NUCLEOTIDE SEQUENCE [LARGE SCALE GENOMIC DNA]</scope>
    <source>
        <strain evidence="7 8">MAD-698-R-SB12</strain>
    </source>
</reference>
<accession>A0A1X6MWA6</accession>
<dbReference type="GeneID" id="36331027"/>
<proteinExistence type="inferred from homology"/>
<organism evidence="7 8">
    <name type="scientific">Postia placenta MAD-698-R-SB12</name>
    <dbReference type="NCBI Taxonomy" id="670580"/>
    <lineage>
        <taxon>Eukaryota</taxon>
        <taxon>Fungi</taxon>
        <taxon>Dikarya</taxon>
        <taxon>Basidiomycota</taxon>
        <taxon>Agaricomycotina</taxon>
        <taxon>Agaricomycetes</taxon>
        <taxon>Polyporales</taxon>
        <taxon>Adustoporiaceae</taxon>
        <taxon>Rhodonia</taxon>
    </lineage>
</organism>
<evidence type="ECO:0000256" key="3">
    <source>
        <dbReference type="ARBA" id="ARBA00022692"/>
    </source>
</evidence>
<dbReference type="Pfam" id="PF06140">
    <property type="entry name" value="Ifi-6-16"/>
    <property type="match status" value="1"/>
</dbReference>
<feature type="transmembrane region" description="Helical" evidence="6">
    <location>
        <begin position="415"/>
        <end position="434"/>
    </location>
</feature>
<dbReference type="InterPro" id="IPR009311">
    <property type="entry name" value="IFI6/IFI27-like"/>
</dbReference>
<gene>
    <name evidence="7" type="ORF">POSPLADRAFT_1147579</name>
</gene>
<feature type="transmembrane region" description="Helical" evidence="6">
    <location>
        <begin position="31"/>
        <end position="53"/>
    </location>
</feature>
<evidence type="ECO:0000256" key="6">
    <source>
        <dbReference type="SAM" id="Phobius"/>
    </source>
</evidence>
<keyword evidence="3 6" id="KW-0812">Transmembrane</keyword>
<comment type="subcellular location">
    <subcellularLocation>
        <location evidence="1">Membrane</location>
        <topology evidence="1">Multi-pass membrane protein</topology>
    </subcellularLocation>
</comment>
<evidence type="ECO:0000313" key="8">
    <source>
        <dbReference type="Proteomes" id="UP000194127"/>
    </source>
</evidence>
<keyword evidence="4 6" id="KW-1133">Transmembrane helix</keyword>
<feature type="transmembrane region" description="Helical" evidence="6">
    <location>
        <begin position="374"/>
        <end position="403"/>
    </location>
</feature>